<reference evidence="2" key="1">
    <citation type="submission" date="2010-08" db="EMBL/GenBank/DDBJ databases">
        <authorList>
            <consortium name="Caenorhabditis japonica Sequencing Consortium"/>
            <person name="Wilson R.K."/>
        </authorList>
    </citation>
    <scope>NUCLEOTIDE SEQUENCE [LARGE SCALE GENOMIC DNA]</scope>
    <source>
        <strain evidence="2">DF5081</strain>
    </source>
</reference>
<proteinExistence type="predicted"/>
<sequence>MSSHRDQEDGSEKKKNQQLLIAAHIGVVKNRW</sequence>
<accession>A0A8R1IIV6</accession>
<name>A0A8R1IIV6_CAEJA</name>
<reference evidence="1" key="2">
    <citation type="submission" date="2022-06" db="UniProtKB">
        <authorList>
            <consortium name="EnsemblMetazoa"/>
        </authorList>
    </citation>
    <scope>IDENTIFICATION</scope>
    <source>
        <strain evidence="1">DF5081</strain>
    </source>
</reference>
<evidence type="ECO:0000313" key="2">
    <source>
        <dbReference type="Proteomes" id="UP000005237"/>
    </source>
</evidence>
<protein>
    <submittedName>
        <fullName evidence="1">Uncharacterized protein</fullName>
    </submittedName>
</protein>
<evidence type="ECO:0000313" key="1">
    <source>
        <dbReference type="EnsemblMetazoa" id="CJA37209.1"/>
    </source>
</evidence>
<keyword evidence="2" id="KW-1185">Reference proteome</keyword>
<organism evidence="1 2">
    <name type="scientific">Caenorhabditis japonica</name>
    <dbReference type="NCBI Taxonomy" id="281687"/>
    <lineage>
        <taxon>Eukaryota</taxon>
        <taxon>Metazoa</taxon>
        <taxon>Ecdysozoa</taxon>
        <taxon>Nematoda</taxon>
        <taxon>Chromadorea</taxon>
        <taxon>Rhabditida</taxon>
        <taxon>Rhabditina</taxon>
        <taxon>Rhabditomorpha</taxon>
        <taxon>Rhabditoidea</taxon>
        <taxon>Rhabditidae</taxon>
        <taxon>Peloderinae</taxon>
        <taxon>Caenorhabditis</taxon>
    </lineage>
</organism>
<dbReference type="Proteomes" id="UP000005237">
    <property type="component" value="Unassembled WGS sequence"/>
</dbReference>
<dbReference type="EnsemblMetazoa" id="CJA37209.1">
    <property type="protein sequence ID" value="CJA37209.1"/>
    <property type="gene ID" value="WBGene00213056"/>
</dbReference>